<evidence type="ECO:0000256" key="1">
    <source>
        <dbReference type="ARBA" id="ARBA00022694"/>
    </source>
</evidence>
<keyword evidence="1" id="KW-0819">tRNA processing</keyword>
<gene>
    <name evidence="3" type="ORF">METZ01_LOCUS511862</name>
</gene>
<dbReference type="NCBIfam" id="TIGR00449">
    <property type="entry name" value="tgt_general"/>
    <property type="match status" value="1"/>
</dbReference>
<dbReference type="EMBL" id="UINC01227916">
    <property type="protein sequence ID" value="SVE59008.1"/>
    <property type="molecule type" value="Genomic_DNA"/>
</dbReference>
<dbReference type="Pfam" id="PF01702">
    <property type="entry name" value="TGT"/>
    <property type="match status" value="1"/>
</dbReference>
<dbReference type="Gene3D" id="3.20.20.105">
    <property type="entry name" value="Queuine tRNA-ribosyltransferase-like"/>
    <property type="match status" value="1"/>
</dbReference>
<proteinExistence type="predicted"/>
<name>A0A383ESH0_9ZZZZ</name>
<dbReference type="PANTHER" id="PTHR46499">
    <property type="entry name" value="QUEUINE TRNA-RIBOSYLTRANSFERASE"/>
    <property type="match status" value="1"/>
</dbReference>
<organism evidence="3">
    <name type="scientific">marine metagenome</name>
    <dbReference type="NCBI Taxonomy" id="408172"/>
    <lineage>
        <taxon>unclassified sequences</taxon>
        <taxon>metagenomes</taxon>
        <taxon>ecological metagenomes</taxon>
    </lineage>
</organism>
<dbReference type="AlphaFoldDB" id="A0A383ESH0"/>
<evidence type="ECO:0000313" key="3">
    <source>
        <dbReference type="EMBL" id="SVE59008.1"/>
    </source>
</evidence>
<feature type="non-terminal residue" evidence="3">
    <location>
        <position position="179"/>
    </location>
</feature>
<evidence type="ECO:0000259" key="2">
    <source>
        <dbReference type="Pfam" id="PF01702"/>
    </source>
</evidence>
<dbReference type="InterPro" id="IPR002616">
    <property type="entry name" value="tRNA_ribo_trans-like"/>
</dbReference>
<dbReference type="GO" id="GO:0002099">
    <property type="term" value="P:tRNA wobble guanine modification"/>
    <property type="evidence" value="ECO:0007669"/>
    <property type="project" value="TreeGrafter"/>
</dbReference>
<reference evidence="3" key="1">
    <citation type="submission" date="2018-05" db="EMBL/GenBank/DDBJ databases">
        <authorList>
            <person name="Lanie J.A."/>
            <person name="Ng W.-L."/>
            <person name="Kazmierczak K.M."/>
            <person name="Andrzejewski T.M."/>
            <person name="Davidsen T.M."/>
            <person name="Wayne K.J."/>
            <person name="Tettelin H."/>
            <person name="Glass J.I."/>
            <person name="Rusch D."/>
            <person name="Podicherti R."/>
            <person name="Tsui H.-C.T."/>
            <person name="Winkler M.E."/>
        </authorList>
    </citation>
    <scope>NUCLEOTIDE SEQUENCE</scope>
</reference>
<sequence>MTDFNWRVNKTSSVSRARTGVLNTPHGEINTPAFIFCGTKAALKSCSAEEAMKNNTQIILSNTYHLMLQPGSEIISNHGGLHKFMNWHGPMLTDSGGFQIFSLGHGSVADEIKGRNQGGIRNKSLLNISEEGALFKSYIDGSKRLLTPEKSIAIQREIGADLILVFDECTPFHVEKSYT</sequence>
<dbReference type="GO" id="GO:0005737">
    <property type="term" value="C:cytoplasm"/>
    <property type="evidence" value="ECO:0007669"/>
    <property type="project" value="TreeGrafter"/>
</dbReference>
<feature type="domain" description="tRNA-guanine(15) transglycosylase-like" evidence="2">
    <location>
        <begin position="16"/>
        <end position="178"/>
    </location>
</feature>
<dbReference type="PANTHER" id="PTHR46499:SF1">
    <property type="entry name" value="QUEUINE TRNA-RIBOSYLTRANSFERASE"/>
    <property type="match status" value="1"/>
</dbReference>
<protein>
    <recommendedName>
        <fullName evidence="2">tRNA-guanine(15) transglycosylase-like domain-containing protein</fullName>
    </recommendedName>
</protein>
<dbReference type="InterPro" id="IPR050076">
    <property type="entry name" value="ArchSynthase1/Queuine_TRR"/>
</dbReference>
<dbReference type="SUPFAM" id="SSF51713">
    <property type="entry name" value="tRNA-guanine transglycosylase"/>
    <property type="match status" value="1"/>
</dbReference>
<dbReference type="InterPro" id="IPR036511">
    <property type="entry name" value="TGT-like_sf"/>
</dbReference>
<accession>A0A383ESH0</accession>